<dbReference type="Gene3D" id="3.20.20.70">
    <property type="entry name" value="Aldolase class I"/>
    <property type="match status" value="1"/>
</dbReference>
<dbReference type="Gene3D" id="1.10.238.260">
    <property type="match status" value="1"/>
</dbReference>
<dbReference type="InterPro" id="IPR000891">
    <property type="entry name" value="PYR_CT"/>
</dbReference>
<evidence type="ECO:0000256" key="6">
    <source>
        <dbReference type="ARBA" id="ARBA00022679"/>
    </source>
</evidence>
<dbReference type="InterPro" id="IPR013709">
    <property type="entry name" value="2-isopropylmalate_synth_dimer"/>
</dbReference>
<dbReference type="UniPathway" id="UPA00047">
    <property type="reaction ID" value="UER00066"/>
</dbReference>
<dbReference type="PANTHER" id="PTHR43538">
    <property type="entry name" value="ALPHA-IPM SYNTHASE/HOMOCITRATE SYNTHASE"/>
    <property type="match status" value="1"/>
</dbReference>
<evidence type="ECO:0000256" key="1">
    <source>
        <dbReference type="ARBA" id="ARBA00004743"/>
    </source>
</evidence>
<dbReference type="InterPro" id="IPR005675">
    <property type="entry name" value="Citramal_synthase"/>
</dbReference>
<comment type="catalytic activity">
    <reaction evidence="9">
        <text>pyruvate + acetyl-CoA + H2O = (3R)-citramalate + CoA + H(+)</text>
        <dbReference type="Rhea" id="RHEA:19045"/>
        <dbReference type="ChEBI" id="CHEBI:15361"/>
        <dbReference type="ChEBI" id="CHEBI:15377"/>
        <dbReference type="ChEBI" id="CHEBI:15378"/>
        <dbReference type="ChEBI" id="CHEBI:30934"/>
        <dbReference type="ChEBI" id="CHEBI:57287"/>
        <dbReference type="ChEBI" id="CHEBI:57288"/>
        <dbReference type="EC" id="2.3.3.21"/>
    </reaction>
</comment>
<proteinExistence type="inferred from homology"/>
<sequence length="578" mass="62102">MIPRIETPAIEFYDTTLRDGAQTVGVKYTVAEKRSIIASLDRLGVDFIECGWPGANPTDNVLLQDPPMVHRSELVAFGMTRRKGNTAANDPTIRALTEAKVPNVCLVGKSSSCHVQHALNGTSRQDNLDMIVDSIGYLKQRKKKVFLDAEHFFDGYKQDRDFTLSCALKAYEAGAEKVVLCDTNGGILPSEVSEILVDVARVLPLEAVGVHFHNDLGLADAASLLAAQAGVGQIQGTIAGLGERCGNANLSTLLPLVAFKSRVPTNVRKEMLTVLPEITNDVALKAGVKVGQSAPFVGENAFTHKAGLHASAVGKDGSLYEHIDPRNVGRSSKTTLSSQAGLSNLRIYLKRLGVSACQNDGRLQVILDEIKQRECDGENVELNTGSIDLLIAQNLFDVDLPLTPKVFDVRDTADASGRDSRANVELFVGKCRRTVRASASGIGSVDALSNAMESALAQEFPDIPKFSLLDYSADIGAEAMGSRSRVQVQLKALSTGTDTWQVVATSSDILTATWDAFIICANRHLVFQQLRKSAAQVGAQKAESAFLRAPCSGGCNELLASKFEDKTKRAMEKGTVNA</sequence>
<dbReference type="PROSITE" id="PS00816">
    <property type="entry name" value="AIPM_HOMOCIT_SYNTH_2"/>
    <property type="match status" value="1"/>
</dbReference>
<evidence type="ECO:0000256" key="2">
    <source>
        <dbReference type="ARBA" id="ARBA00006154"/>
    </source>
</evidence>
<dbReference type="Proteomes" id="UP000050471">
    <property type="component" value="Unassembled WGS sequence"/>
</dbReference>
<evidence type="ECO:0000313" key="12">
    <source>
        <dbReference type="EMBL" id="KPN63550.1"/>
    </source>
</evidence>
<keyword evidence="5" id="KW-0412">Isoleucine biosynthesis</keyword>
<dbReference type="STRING" id="154981.AKJ29_13010"/>
<evidence type="ECO:0000256" key="5">
    <source>
        <dbReference type="ARBA" id="ARBA00022624"/>
    </source>
</evidence>
<dbReference type="RefSeq" id="WP_055190006.1">
    <property type="nucleotide sequence ID" value="NZ_FPBS01000037.1"/>
</dbReference>
<gene>
    <name evidence="12" type="ORF">AKJ29_13010</name>
</gene>
<comment type="similarity">
    <text evidence="2 10">Belongs to the alpha-IPM synthase/homocitrate synthase family.</text>
</comment>
<dbReference type="GO" id="GO:0009098">
    <property type="term" value="P:L-leucine biosynthetic process"/>
    <property type="evidence" value="ECO:0007669"/>
    <property type="project" value="InterPro"/>
</dbReference>
<dbReference type="EMBL" id="LKBA01000006">
    <property type="protein sequence ID" value="KPN63550.1"/>
    <property type="molecule type" value="Genomic_DNA"/>
</dbReference>
<dbReference type="PROSITE" id="PS00815">
    <property type="entry name" value="AIPM_HOMOCIT_SYNTH_1"/>
    <property type="match status" value="1"/>
</dbReference>
<dbReference type="AlphaFoldDB" id="A0A0P7I364"/>
<evidence type="ECO:0000256" key="4">
    <source>
        <dbReference type="ARBA" id="ARBA00022605"/>
    </source>
</evidence>
<reference evidence="12 13" key="1">
    <citation type="submission" date="2015-09" db="EMBL/GenBank/DDBJ databases">
        <title>Draft genome sequence of Aliiroseovarius crassostreae CV919-312TSm, the causative agent of Roseovarius Oyster Disease (formerly Juvenile Oyster Disease).</title>
        <authorList>
            <person name="Kessner L."/>
            <person name="Spinard E."/>
            <person name="Nelson D."/>
        </authorList>
    </citation>
    <scope>NUCLEOTIDE SEQUENCE [LARGE SCALE GENOMIC DNA]</scope>
    <source>
        <strain evidence="12 13">CV919-312</strain>
    </source>
</reference>
<dbReference type="GO" id="GO:0043714">
    <property type="term" value="F:(R)-citramalate synthase activity"/>
    <property type="evidence" value="ECO:0007669"/>
    <property type="project" value="UniProtKB-EC"/>
</dbReference>
<keyword evidence="4" id="KW-0028">Amino-acid biosynthesis</keyword>
<accession>A0A0P7I364</accession>
<dbReference type="Pfam" id="PF22617">
    <property type="entry name" value="HCS_D2"/>
    <property type="match status" value="1"/>
</dbReference>
<dbReference type="PROSITE" id="PS50991">
    <property type="entry name" value="PYR_CT"/>
    <property type="match status" value="1"/>
</dbReference>
<evidence type="ECO:0000256" key="10">
    <source>
        <dbReference type="RuleBase" id="RU003523"/>
    </source>
</evidence>
<dbReference type="InterPro" id="IPR002034">
    <property type="entry name" value="AIPM/Hcit_synth_CS"/>
</dbReference>
<evidence type="ECO:0000256" key="3">
    <source>
        <dbReference type="ARBA" id="ARBA00022325"/>
    </source>
</evidence>
<evidence type="ECO:0000259" key="11">
    <source>
        <dbReference type="PROSITE" id="PS50991"/>
    </source>
</evidence>
<keyword evidence="7" id="KW-0100">Branched-chain amino acid biosynthesis</keyword>
<evidence type="ECO:0000256" key="9">
    <source>
        <dbReference type="ARBA" id="ARBA00048263"/>
    </source>
</evidence>
<dbReference type="GO" id="GO:0009097">
    <property type="term" value="P:isoleucine biosynthetic process"/>
    <property type="evidence" value="ECO:0007669"/>
    <property type="project" value="UniProtKB-UniPathway"/>
</dbReference>
<dbReference type="Pfam" id="PF00682">
    <property type="entry name" value="HMGL-like"/>
    <property type="match status" value="1"/>
</dbReference>
<dbReference type="InterPro" id="IPR054691">
    <property type="entry name" value="LeuA/HCS_post-cat"/>
</dbReference>
<dbReference type="SMART" id="SM00917">
    <property type="entry name" value="LeuA_dimer"/>
    <property type="match status" value="1"/>
</dbReference>
<organism evidence="12 13">
    <name type="scientific">Aliiroseovarius crassostreae</name>
    <dbReference type="NCBI Taxonomy" id="154981"/>
    <lineage>
        <taxon>Bacteria</taxon>
        <taxon>Pseudomonadati</taxon>
        <taxon>Pseudomonadota</taxon>
        <taxon>Alphaproteobacteria</taxon>
        <taxon>Rhodobacterales</taxon>
        <taxon>Paracoccaceae</taxon>
        <taxon>Aliiroseovarius</taxon>
    </lineage>
</organism>
<dbReference type="Pfam" id="PF08502">
    <property type="entry name" value="LeuA_dimer"/>
    <property type="match status" value="1"/>
</dbReference>
<comment type="caution">
    <text evidence="12">The sequence shown here is derived from an EMBL/GenBank/DDBJ whole genome shotgun (WGS) entry which is preliminary data.</text>
</comment>
<dbReference type="Gene3D" id="3.30.160.270">
    <property type="match status" value="1"/>
</dbReference>
<dbReference type="SUPFAM" id="SSF110921">
    <property type="entry name" value="2-isopropylmalate synthase LeuA, allosteric (dimerisation) domain"/>
    <property type="match status" value="1"/>
</dbReference>
<dbReference type="InterPro" id="IPR036230">
    <property type="entry name" value="LeuA_allosteric_dom_sf"/>
</dbReference>
<evidence type="ECO:0000313" key="13">
    <source>
        <dbReference type="Proteomes" id="UP000050471"/>
    </source>
</evidence>
<evidence type="ECO:0000256" key="8">
    <source>
        <dbReference type="ARBA" id="ARBA00034330"/>
    </source>
</evidence>
<keyword evidence="13" id="KW-1185">Reference proteome</keyword>
<name>A0A0P7I364_9RHOB</name>
<dbReference type="OrthoDB" id="9803573at2"/>
<feature type="domain" description="Pyruvate carboxyltransferase" evidence="11">
    <location>
        <begin position="10"/>
        <end position="273"/>
    </location>
</feature>
<dbReference type="PANTHER" id="PTHR43538:SF1">
    <property type="entry name" value="(R)-CITRAMALATE SYNTHASE"/>
    <property type="match status" value="1"/>
</dbReference>
<evidence type="ECO:0000256" key="7">
    <source>
        <dbReference type="ARBA" id="ARBA00023304"/>
    </source>
</evidence>
<comment type="pathway">
    <text evidence="1">Amino-acid biosynthesis; L-isoleucine biosynthesis; 2-oxobutanoate from pyruvate: step 1/3.</text>
</comment>
<dbReference type="SUPFAM" id="SSF51569">
    <property type="entry name" value="Aldolase"/>
    <property type="match status" value="1"/>
</dbReference>
<dbReference type="EC" id="2.3.3.21" evidence="8"/>
<protein>
    <recommendedName>
        <fullName evidence="3">(R)-citramalate synthase</fullName>
        <ecNumber evidence="8">2.3.3.21</ecNumber>
    </recommendedName>
</protein>
<dbReference type="GO" id="GO:0003852">
    <property type="term" value="F:2-isopropylmalate synthase activity"/>
    <property type="evidence" value="ECO:0007669"/>
    <property type="project" value="InterPro"/>
</dbReference>
<keyword evidence="6 10" id="KW-0808">Transferase</keyword>
<dbReference type="InterPro" id="IPR013785">
    <property type="entry name" value="Aldolase_TIM"/>
</dbReference>